<sequence>MISTSKAHVSRPWRVLLVMSSSKTISSTNSLSLAKKKKTCWTWRLVSLQHRDWAAK</sequence>
<dbReference type="EMBL" id="QUSY01000059">
    <property type="protein sequence ID" value="RHY33781.1"/>
    <property type="molecule type" value="Genomic_DNA"/>
</dbReference>
<dbReference type="AlphaFoldDB" id="A0A3R6VS70"/>
<protein>
    <submittedName>
        <fullName evidence="1">Uncharacterized protein</fullName>
    </submittedName>
</protein>
<evidence type="ECO:0000313" key="1">
    <source>
        <dbReference type="EMBL" id="RHY33781.1"/>
    </source>
</evidence>
<proteinExistence type="predicted"/>
<reference evidence="1 2" key="1">
    <citation type="submission" date="2018-08" db="EMBL/GenBank/DDBJ databases">
        <title>Aphanomyces genome sequencing and annotation.</title>
        <authorList>
            <person name="Minardi D."/>
            <person name="Oidtmann B."/>
            <person name="Van Der Giezen M."/>
            <person name="Studholme D.J."/>
        </authorList>
    </citation>
    <scope>NUCLEOTIDE SEQUENCE [LARGE SCALE GENOMIC DNA]</scope>
    <source>
        <strain evidence="1 2">NJM0002</strain>
    </source>
</reference>
<comment type="caution">
    <text evidence="1">The sequence shown here is derived from an EMBL/GenBank/DDBJ whole genome shotgun (WGS) entry which is preliminary data.</text>
</comment>
<name>A0A3R6VS70_9STRA</name>
<accession>A0A3R6VS70</accession>
<dbReference type="Proteomes" id="UP000285060">
    <property type="component" value="Unassembled WGS sequence"/>
</dbReference>
<gene>
    <name evidence="1" type="ORF">DYB32_001405</name>
</gene>
<keyword evidence="2" id="KW-1185">Reference proteome</keyword>
<organism evidence="1 2">
    <name type="scientific">Aphanomyces invadans</name>
    <dbReference type="NCBI Taxonomy" id="157072"/>
    <lineage>
        <taxon>Eukaryota</taxon>
        <taxon>Sar</taxon>
        <taxon>Stramenopiles</taxon>
        <taxon>Oomycota</taxon>
        <taxon>Saprolegniomycetes</taxon>
        <taxon>Saprolegniales</taxon>
        <taxon>Verrucalvaceae</taxon>
        <taxon>Aphanomyces</taxon>
    </lineage>
</organism>
<evidence type="ECO:0000313" key="2">
    <source>
        <dbReference type="Proteomes" id="UP000285060"/>
    </source>
</evidence>